<feature type="domain" description="ATP-grasp" evidence="3">
    <location>
        <begin position="217"/>
        <end position="435"/>
    </location>
</feature>
<keyword evidence="5" id="KW-1185">Reference proteome</keyword>
<dbReference type="Proteomes" id="UP000184206">
    <property type="component" value="Unassembled WGS sequence"/>
</dbReference>
<evidence type="ECO:0000313" key="5">
    <source>
        <dbReference type="Proteomes" id="UP000184206"/>
    </source>
</evidence>
<keyword evidence="4" id="KW-0436">Ligase</keyword>
<keyword evidence="2" id="KW-0175">Coiled coil</keyword>
<dbReference type="OrthoDB" id="9791827at2"/>
<dbReference type="SUPFAM" id="SSF56059">
    <property type="entry name" value="Glutathione synthetase ATP-binding domain-like"/>
    <property type="match status" value="1"/>
</dbReference>
<feature type="coiled-coil region" evidence="2">
    <location>
        <begin position="2"/>
        <end position="29"/>
    </location>
</feature>
<dbReference type="Pfam" id="PF14305">
    <property type="entry name" value="ATPgrasp_TupA"/>
    <property type="match status" value="1"/>
</dbReference>
<reference evidence="4 5" key="1">
    <citation type="submission" date="2016-11" db="EMBL/GenBank/DDBJ databases">
        <authorList>
            <person name="Jaros S."/>
            <person name="Januszkiewicz K."/>
            <person name="Wedrychowicz H."/>
        </authorList>
    </citation>
    <scope>NUCLEOTIDE SEQUENCE [LARGE SCALE GENOMIC DNA]</scope>
    <source>
        <strain evidence="4 5">DSM 16010</strain>
    </source>
</reference>
<dbReference type="STRING" id="1123231.SAMN02745189_01803"/>
<evidence type="ECO:0000313" key="4">
    <source>
        <dbReference type="EMBL" id="SHM24005.1"/>
    </source>
</evidence>
<dbReference type="GO" id="GO:0016874">
    <property type="term" value="F:ligase activity"/>
    <property type="evidence" value="ECO:0007669"/>
    <property type="project" value="UniProtKB-KW"/>
</dbReference>
<name>A0A1M7H661_9BACL</name>
<accession>A0A1M7H661</accession>
<evidence type="ECO:0000256" key="1">
    <source>
        <dbReference type="PROSITE-ProRule" id="PRU00409"/>
    </source>
</evidence>
<keyword evidence="1" id="KW-0547">Nucleotide-binding</keyword>
<evidence type="ECO:0000256" key="2">
    <source>
        <dbReference type="SAM" id="Coils"/>
    </source>
</evidence>
<dbReference type="GO" id="GO:0046872">
    <property type="term" value="F:metal ion binding"/>
    <property type="evidence" value="ECO:0007669"/>
    <property type="project" value="InterPro"/>
</dbReference>
<protein>
    <submittedName>
        <fullName evidence="4">Glutathione synthase/RimK-type ligase, ATP-grasp superfamily</fullName>
    </submittedName>
</protein>
<gene>
    <name evidence="4" type="ORF">SAMN02745189_01803</name>
</gene>
<dbReference type="InterPro" id="IPR029465">
    <property type="entry name" value="ATPgrasp_TupA"/>
</dbReference>
<keyword evidence="1" id="KW-0067">ATP-binding</keyword>
<dbReference type="RefSeq" id="WP_072710238.1">
    <property type="nucleotide sequence ID" value="NZ_FRCF01000007.1"/>
</dbReference>
<organism evidence="4 5">
    <name type="scientific">Lacicoccus alkaliphilus DSM 16010</name>
    <dbReference type="NCBI Taxonomy" id="1123231"/>
    <lineage>
        <taxon>Bacteria</taxon>
        <taxon>Bacillati</taxon>
        <taxon>Bacillota</taxon>
        <taxon>Bacilli</taxon>
        <taxon>Bacillales</taxon>
        <taxon>Salinicoccaceae</taxon>
        <taxon>Lacicoccus</taxon>
    </lineage>
</organism>
<dbReference type="InterPro" id="IPR011761">
    <property type="entry name" value="ATP-grasp"/>
</dbReference>
<sequence>MADKLKKEKHELIKALIQTEAEINKTEKAQAVADKRTRQIKESSMYKAAGPVKKLGRGDSREQEIRMLKAELDAVKKALQETKEALSLSKLDNGAMNSIRINNAVREMRDDASLVRFIDEAVRQKRQHDENYIQALTYAGRLFMNEQEAYRETVYTSLLPGFKIEDIPEFMMREAMTDTLQLKQAASFRASLNMRMRQFQLTGNLPEFLLDDKQTAYAFMDRLKIRRPWTSDETYKTDDLPLETSTVVKPADGAGARGVYLIHDAENIIDLKRARQLDSQEALKASMKEDIQSGWVAEDEWMMEELILEDEENRTPGSDIKFYCFYGKVGLVLEIRRYPELKYCWWTADGERVHTGKYDNDPFKGRGVTPEEIEMARKISKEIPAPFIRIDFLKSGDGLVFGEFTPKPGNYDEFDTETDQWMGDMYLEAEDRLLKDLLKQRPFNSYMGLETGQTP</sequence>
<dbReference type="AlphaFoldDB" id="A0A1M7H661"/>
<dbReference type="PROSITE" id="PS50975">
    <property type="entry name" value="ATP_GRASP"/>
    <property type="match status" value="1"/>
</dbReference>
<proteinExistence type="predicted"/>
<dbReference type="GO" id="GO:0005524">
    <property type="term" value="F:ATP binding"/>
    <property type="evidence" value="ECO:0007669"/>
    <property type="project" value="UniProtKB-UniRule"/>
</dbReference>
<dbReference type="EMBL" id="FRCF01000007">
    <property type="protein sequence ID" value="SHM24005.1"/>
    <property type="molecule type" value="Genomic_DNA"/>
</dbReference>
<evidence type="ECO:0000259" key="3">
    <source>
        <dbReference type="PROSITE" id="PS50975"/>
    </source>
</evidence>